<comment type="caution">
    <text evidence="2">The sequence shown here is derived from an EMBL/GenBank/DDBJ whole genome shotgun (WGS) entry which is preliminary data.</text>
</comment>
<dbReference type="AlphaFoldDB" id="A0A6B4PC18"/>
<evidence type="ECO:0000313" key="2">
    <source>
        <dbReference type="EMBL" id="NFF88966.1"/>
    </source>
</evidence>
<protein>
    <submittedName>
        <fullName evidence="2">CPBP family intramembrane metalloprotease</fullName>
    </submittedName>
</protein>
<dbReference type="Pfam" id="PF02517">
    <property type="entry name" value="Rce1-like"/>
    <property type="match status" value="1"/>
</dbReference>
<gene>
    <name evidence="2" type="ORF">FC774_14010</name>
</gene>
<keyword evidence="2" id="KW-0378">Hydrolase</keyword>
<dbReference type="GO" id="GO:0008237">
    <property type="term" value="F:metallopeptidase activity"/>
    <property type="evidence" value="ECO:0007669"/>
    <property type="project" value="UniProtKB-KW"/>
</dbReference>
<sequence>MKKTFRANLYFLIILLGEIIGGQVLGIFYGILGITDIRLMLFLNHMILFIIPAIIYLIIVKPNIKQTFKLNKLYLKDFFLIIVLSFVSQPLVSLFSLITSFFFENDIGNFVSEISSTPFLIMLLLMAVMPAITEEITLRGIVQSGYDDKSDLKTCITIGLLFGIFHLNGQQFLYAAVLGGILAYLVRVTNSIFASMTLHFMINGTSVAMQKILTFLQDKFGIEEAAQDISIKALSLAEKMNLLKSYIVAGMVSAFLIVLILKKLKKINDKRKQNLINEQIQYKEAEFIDYQYFNKGIAYNKEDKIMNWPLIVTIIIYFMYMGLTIMVNLINNQGML</sequence>
<organism evidence="2 3">
    <name type="scientific">Clostridium botulinum</name>
    <dbReference type="NCBI Taxonomy" id="1491"/>
    <lineage>
        <taxon>Bacteria</taxon>
        <taxon>Bacillati</taxon>
        <taxon>Bacillota</taxon>
        <taxon>Clostridia</taxon>
        <taxon>Eubacteriales</taxon>
        <taxon>Clostridiaceae</taxon>
        <taxon>Clostridium</taxon>
    </lineage>
</organism>
<dbReference type="EMBL" id="SWOV01000045">
    <property type="protein sequence ID" value="NFF88966.1"/>
    <property type="molecule type" value="Genomic_DNA"/>
</dbReference>
<reference evidence="2 3" key="1">
    <citation type="submission" date="2019-04" db="EMBL/GenBank/DDBJ databases">
        <title>Genome sequencing of Clostridium botulinum Groups I-IV and Clostridium butyricum.</title>
        <authorList>
            <person name="Brunt J."/>
            <person name="Van Vliet A.H.M."/>
            <person name="Stringer S.C."/>
            <person name="Carter A.T."/>
            <person name="Peck M.W."/>
        </authorList>
    </citation>
    <scope>NUCLEOTIDE SEQUENCE [LARGE SCALE GENOMIC DNA]</scope>
    <source>
        <strain evidence="2 3">1605</strain>
    </source>
</reference>
<dbReference type="RefSeq" id="WP_061301993.1">
    <property type="nucleotide sequence ID" value="NZ_LFPA01000116.1"/>
</dbReference>
<dbReference type="GO" id="GO:0006508">
    <property type="term" value="P:proteolysis"/>
    <property type="evidence" value="ECO:0007669"/>
    <property type="project" value="UniProtKB-KW"/>
</dbReference>
<accession>A0A6B4PC18</accession>
<keyword evidence="2" id="KW-0482">Metalloprotease</keyword>
<name>A0A6B4PC18_CLOBO</name>
<dbReference type="Proteomes" id="UP000476820">
    <property type="component" value="Unassembled WGS sequence"/>
</dbReference>
<evidence type="ECO:0000313" key="3">
    <source>
        <dbReference type="Proteomes" id="UP000476820"/>
    </source>
</evidence>
<proteinExistence type="predicted"/>
<evidence type="ECO:0000259" key="1">
    <source>
        <dbReference type="Pfam" id="PF02517"/>
    </source>
</evidence>
<dbReference type="InterPro" id="IPR003675">
    <property type="entry name" value="Rce1/LyrA-like_dom"/>
</dbReference>
<dbReference type="GO" id="GO:0004175">
    <property type="term" value="F:endopeptidase activity"/>
    <property type="evidence" value="ECO:0007669"/>
    <property type="project" value="UniProtKB-ARBA"/>
</dbReference>
<keyword evidence="2" id="KW-0645">Protease</keyword>
<dbReference type="GO" id="GO:0080120">
    <property type="term" value="P:CAAX-box protein maturation"/>
    <property type="evidence" value="ECO:0007669"/>
    <property type="project" value="UniProtKB-ARBA"/>
</dbReference>
<feature type="domain" description="CAAX prenyl protease 2/Lysostaphin resistance protein A-like" evidence="1">
    <location>
        <begin position="119"/>
        <end position="204"/>
    </location>
</feature>